<dbReference type="EMBL" id="CAWUFR010000741">
    <property type="protein sequence ID" value="CAK6980849.1"/>
    <property type="molecule type" value="Genomic_DNA"/>
</dbReference>
<reference evidence="2 3" key="1">
    <citation type="submission" date="2024-01" db="EMBL/GenBank/DDBJ databases">
        <authorList>
            <person name="Alioto T."/>
            <person name="Alioto T."/>
            <person name="Gomez Garrido J."/>
        </authorList>
    </citation>
    <scope>NUCLEOTIDE SEQUENCE [LARGE SCALE GENOMIC DNA]</scope>
</reference>
<evidence type="ECO:0000313" key="2">
    <source>
        <dbReference type="EMBL" id="CAK6980849.1"/>
    </source>
</evidence>
<comment type="caution">
    <text evidence="2">The sequence shown here is derived from an EMBL/GenBank/DDBJ whole genome shotgun (WGS) entry which is preliminary data.</text>
</comment>
<evidence type="ECO:0000313" key="3">
    <source>
        <dbReference type="Proteomes" id="UP001314229"/>
    </source>
</evidence>
<feature type="compositionally biased region" description="Basic and acidic residues" evidence="1">
    <location>
        <begin position="323"/>
        <end position="332"/>
    </location>
</feature>
<gene>
    <name evidence="2" type="ORF">FSCOSCO3_A036959</name>
</gene>
<sequence>MNAHVQTIKFRAIIDHTHTDERNRSDHVCSSRTDDDGLGLAQFGDSSPAQHGGIHRDADGRVADLEALFSDSEPQVETRSGGSFFPVPVWKFLKGRDDDDGDCGDEDFSRPHFLCSNSSLSVRFSLIRHSDLRLLDGKKLLALPDGCRGSARTVGPWLQLELPYTGCHTASWISNSARSHQLKVRYFDHLLQANVTGAAACKGPAASLQPAPPLVKCRTTDVTVKLPLGATLRRVKALGKDGVVGTALTMSSSGAVMVQISTPVNTDSILEMVYCNSDGEMSTMLAACFRAETQSVAHHPRAYSESDYRWELLQQWELENSPTEEKPTEDVNTKNLLDDETEGLTDDETEGLTDDETETTTACPSEGTTVTAPVTIQATYPDSEIFELWGFDEIPDGPFTGDQTALPTTSSTTPTTTVTTTPTTTTSTVPPRRLQPLVPPQRLLAVPPRLPPPPPP</sequence>
<keyword evidence="3" id="KW-1185">Reference proteome</keyword>
<feature type="compositionally biased region" description="Acidic residues" evidence="1">
    <location>
        <begin position="338"/>
        <end position="358"/>
    </location>
</feature>
<feature type="compositionally biased region" description="Low complexity" evidence="1">
    <location>
        <begin position="407"/>
        <end position="447"/>
    </location>
</feature>
<feature type="region of interest" description="Disordered" evidence="1">
    <location>
        <begin position="319"/>
        <end position="367"/>
    </location>
</feature>
<dbReference type="Proteomes" id="UP001314229">
    <property type="component" value="Unassembled WGS sequence"/>
</dbReference>
<accession>A0AAV1QBQ6</accession>
<protein>
    <submittedName>
        <fullName evidence="2">Mucin-5AC-like isoform X2</fullName>
    </submittedName>
</protein>
<organism evidence="2 3">
    <name type="scientific">Scomber scombrus</name>
    <name type="common">Atlantic mackerel</name>
    <name type="synonym">Scomber vernalis</name>
    <dbReference type="NCBI Taxonomy" id="13677"/>
    <lineage>
        <taxon>Eukaryota</taxon>
        <taxon>Metazoa</taxon>
        <taxon>Chordata</taxon>
        <taxon>Craniata</taxon>
        <taxon>Vertebrata</taxon>
        <taxon>Euteleostomi</taxon>
        <taxon>Actinopterygii</taxon>
        <taxon>Neopterygii</taxon>
        <taxon>Teleostei</taxon>
        <taxon>Neoteleostei</taxon>
        <taxon>Acanthomorphata</taxon>
        <taxon>Pelagiaria</taxon>
        <taxon>Scombriformes</taxon>
        <taxon>Scombridae</taxon>
        <taxon>Scomber</taxon>
    </lineage>
</organism>
<name>A0AAV1QBQ6_SCOSC</name>
<dbReference type="AlphaFoldDB" id="A0AAV1QBQ6"/>
<feature type="region of interest" description="Disordered" evidence="1">
    <location>
        <begin position="395"/>
        <end position="456"/>
    </location>
</feature>
<evidence type="ECO:0000256" key="1">
    <source>
        <dbReference type="SAM" id="MobiDB-lite"/>
    </source>
</evidence>
<proteinExistence type="predicted"/>